<dbReference type="InterPro" id="IPR051628">
    <property type="entry name" value="LUBAC_E3_Ligases"/>
</dbReference>
<dbReference type="InterPro" id="IPR044066">
    <property type="entry name" value="TRIAD_supradom"/>
</dbReference>
<keyword evidence="3" id="KW-0479">Metal-binding</keyword>
<comment type="pathway">
    <text evidence="1">Protein modification; protein ubiquitination.</text>
</comment>
<dbReference type="Proteomes" id="UP000034947">
    <property type="component" value="Unassembled WGS sequence"/>
</dbReference>
<feature type="domain" description="RING-type" evidence="9">
    <location>
        <begin position="320"/>
        <end position="538"/>
    </location>
</feature>
<comment type="caution">
    <text evidence="10">The sequence shown here is derived from an EMBL/GenBank/DDBJ whole genome shotgun (WGS) entry which is preliminary data.</text>
</comment>
<keyword evidence="6" id="KW-0833">Ubl conjugation pathway</keyword>
<dbReference type="PANTHER" id="PTHR22770:SF47">
    <property type="entry name" value="E3 UBIQUITIN-PROTEIN LIGASE RNF216"/>
    <property type="match status" value="1"/>
</dbReference>
<evidence type="ECO:0000256" key="4">
    <source>
        <dbReference type="ARBA" id="ARBA00022737"/>
    </source>
</evidence>
<keyword evidence="4" id="KW-0677">Repeat</keyword>
<evidence type="ECO:0000256" key="8">
    <source>
        <dbReference type="SAM" id="MobiDB-lite"/>
    </source>
</evidence>
<organism evidence="10 11">
    <name type="scientific">Aspergillus ochraceoroseus</name>
    <dbReference type="NCBI Taxonomy" id="138278"/>
    <lineage>
        <taxon>Eukaryota</taxon>
        <taxon>Fungi</taxon>
        <taxon>Dikarya</taxon>
        <taxon>Ascomycota</taxon>
        <taxon>Pezizomycotina</taxon>
        <taxon>Eurotiomycetes</taxon>
        <taxon>Eurotiomycetidae</taxon>
        <taxon>Eurotiales</taxon>
        <taxon>Aspergillaceae</taxon>
        <taxon>Aspergillus</taxon>
        <taxon>Aspergillus subgen. Nidulantes</taxon>
    </lineage>
</organism>
<feature type="region of interest" description="Disordered" evidence="8">
    <location>
        <begin position="39"/>
        <end position="88"/>
    </location>
</feature>
<dbReference type="VEuPathDB" id="FungiDB:P175DRAFT_0427635"/>
<keyword evidence="7" id="KW-0862">Zinc</keyword>
<evidence type="ECO:0000256" key="1">
    <source>
        <dbReference type="ARBA" id="ARBA00004906"/>
    </source>
</evidence>
<dbReference type="CDD" id="cd20339">
    <property type="entry name" value="BRcat_RBR_RNF216"/>
    <property type="match status" value="1"/>
</dbReference>
<dbReference type="InterPro" id="IPR047545">
    <property type="entry name" value="BRcat_RBR_RNF216"/>
</dbReference>
<dbReference type="InterPro" id="IPR047544">
    <property type="entry name" value="RING-HC_RBR_RNF216"/>
</dbReference>
<sequence length="734" mass="82397">MDSPITVSSYDSDTPSDYYHLQHPEFPWRINAQLDGSAPNLNIATTPHRPSKRRRLHDLNDTNLNPASIDSSASLGPNSTSSPPRLPTQIEHSAQNHIASGSDTSGILLSQILEIFPDIRLSHVKELITRHQNTLSRHSEHAIVHPQGSQMQWIKDAVLEEILQQQSYPKQEKPKRQKEDDGDEYEKWANDTSHLENAAYSQQATAMLAKEFPSIPMHHIRKVIGEKKHLYVSYLALFAEDNNLDRSQGPFERLKKKRPSTNGKRKRSASVEEGFVPDELAWEMNAAKRKGEKMAAALQMEKDKEIAEKLNEEEHIQTGNLIECQCCYIEAPANRCLPCDGDTIHFFCFTCLRKSAETQIGLMKYTLQCFDVSGCQAKFSRYQLTEALGPSIMERLDSLQQQDEIRKACLEGLVDCPFCSFKAVCPPVEEDREFRCTNPTCEVVSCRLCKERSHVPLTCEESRKEKGISGRHEVEEAMSKAMIRNCPKCQLNIVKEYGCNKMVCPRCHTAMCYLCKKDISTEMYNHFGQGPNICPRDDPTWDREQKEVQQAERAAIDKVLAANPEMTEAELRIQHPKDKASKYAYQAPYVLPGQVIHQPIPRAALAQEQLQLPPHDYLQNHYAQAAGIRPAVPQDRNPNPTPQGVNIHGYGGVTPMTTQLNAAPAAIHYNDININTNPPAPAPAPNHPPRNFVGADPDLLLRDPFTLAPLPVAAQGNQVHYAPGMLPPGGQLPF</sequence>
<dbReference type="GO" id="GO:0008270">
    <property type="term" value="F:zinc ion binding"/>
    <property type="evidence" value="ECO:0007669"/>
    <property type="project" value="UniProtKB-KW"/>
</dbReference>
<dbReference type="CDD" id="cd16630">
    <property type="entry name" value="RING-HC_RBR_RNF216"/>
    <property type="match status" value="1"/>
</dbReference>
<proteinExistence type="predicted"/>
<gene>
    <name evidence="10" type="ORF">AOCH_005543</name>
</gene>
<dbReference type="AlphaFoldDB" id="A0A0F8V9B7"/>
<feature type="region of interest" description="Disordered" evidence="8">
    <location>
        <begin position="164"/>
        <end position="185"/>
    </location>
</feature>
<dbReference type="CDD" id="cd20353">
    <property type="entry name" value="Rcat_RBR_RNF216"/>
    <property type="match status" value="1"/>
</dbReference>
<reference evidence="10 11" key="1">
    <citation type="submission" date="2015-02" db="EMBL/GenBank/DDBJ databases">
        <title>Draft Genome Sequences of Two Closely-Related Aflatoxigenic Aspergillus Species Obtained from the Cote d'Ivoire.</title>
        <authorList>
            <person name="Moore G.G."/>
            <person name="Beltz S.B."/>
            <person name="Mack B.M."/>
        </authorList>
    </citation>
    <scope>NUCLEOTIDE SEQUENCE [LARGE SCALE GENOMIC DNA]</scope>
    <source>
        <strain evidence="10 11">SRRC1432</strain>
    </source>
</reference>
<evidence type="ECO:0000256" key="2">
    <source>
        <dbReference type="ARBA" id="ARBA00022679"/>
    </source>
</evidence>
<feature type="compositionally biased region" description="Basic and acidic residues" evidence="8">
    <location>
        <begin position="170"/>
        <end position="185"/>
    </location>
</feature>
<feature type="compositionally biased region" description="Basic residues" evidence="8">
    <location>
        <begin position="254"/>
        <end position="268"/>
    </location>
</feature>
<evidence type="ECO:0000256" key="7">
    <source>
        <dbReference type="ARBA" id="ARBA00022833"/>
    </source>
</evidence>
<dbReference type="PROSITE" id="PS51873">
    <property type="entry name" value="TRIAD"/>
    <property type="match status" value="1"/>
</dbReference>
<evidence type="ECO:0000256" key="5">
    <source>
        <dbReference type="ARBA" id="ARBA00022771"/>
    </source>
</evidence>
<dbReference type="InterPro" id="IPR002867">
    <property type="entry name" value="IBR_dom"/>
</dbReference>
<accession>A0A0F8V9B7</accession>
<protein>
    <recommendedName>
        <fullName evidence="9">RING-type domain-containing protein</fullName>
    </recommendedName>
</protein>
<dbReference type="OrthoDB" id="10009520at2759"/>
<keyword evidence="2" id="KW-0808">Transferase</keyword>
<evidence type="ECO:0000313" key="10">
    <source>
        <dbReference type="EMBL" id="KKK19606.1"/>
    </source>
</evidence>
<dbReference type="SUPFAM" id="SSF57850">
    <property type="entry name" value="RING/U-box"/>
    <property type="match status" value="1"/>
</dbReference>
<dbReference type="GO" id="GO:0016740">
    <property type="term" value="F:transferase activity"/>
    <property type="evidence" value="ECO:0007669"/>
    <property type="project" value="UniProtKB-KW"/>
</dbReference>
<keyword evidence="11" id="KW-1185">Reference proteome</keyword>
<evidence type="ECO:0000259" key="9">
    <source>
        <dbReference type="PROSITE" id="PS51873"/>
    </source>
</evidence>
<feature type="region of interest" description="Disordered" evidence="8">
    <location>
        <begin position="248"/>
        <end position="271"/>
    </location>
</feature>
<dbReference type="SMART" id="SM00647">
    <property type="entry name" value="IBR"/>
    <property type="match status" value="2"/>
</dbReference>
<dbReference type="InterPro" id="IPR047546">
    <property type="entry name" value="Rcat_RBR_RNF216"/>
</dbReference>
<name>A0A0F8V9B7_9EURO</name>
<feature type="compositionally biased region" description="Polar residues" evidence="8">
    <location>
        <begin position="61"/>
        <end position="83"/>
    </location>
</feature>
<dbReference type="Gene3D" id="1.20.120.1750">
    <property type="match status" value="1"/>
</dbReference>
<evidence type="ECO:0000313" key="11">
    <source>
        <dbReference type="Proteomes" id="UP000034947"/>
    </source>
</evidence>
<evidence type="ECO:0000256" key="6">
    <source>
        <dbReference type="ARBA" id="ARBA00022786"/>
    </source>
</evidence>
<dbReference type="EMBL" id="JYKN01001617">
    <property type="protein sequence ID" value="KKK19606.1"/>
    <property type="molecule type" value="Genomic_DNA"/>
</dbReference>
<evidence type="ECO:0000256" key="3">
    <source>
        <dbReference type="ARBA" id="ARBA00022723"/>
    </source>
</evidence>
<keyword evidence="5" id="KW-0863">Zinc-finger</keyword>
<dbReference type="Pfam" id="PF26200">
    <property type="entry name" value="Rcat_RNF216"/>
    <property type="match status" value="1"/>
</dbReference>
<dbReference type="PANTHER" id="PTHR22770">
    <property type="entry name" value="UBIQUITIN CONJUGATING ENZYME 7 INTERACTING PROTEIN-RELATED"/>
    <property type="match status" value="1"/>
</dbReference>